<sequence>MINLILYWRLVSDVSEGLPLIRVFDLPMRSFGDLPVGIRKSGGNLPAGIRCHWKWRGAAYALRHQKNNM</sequence>
<dbReference type="AlphaFoldDB" id="A0A3S3VC73"/>
<reference evidence="1 2" key="1">
    <citation type="submission" date="2018-12" db="EMBL/GenBank/DDBJ databases">
        <title>The complete genome of the methanogenic archaea of the candidate phylum Verstraetearchaeota, obtained from the metagenome of underground thermal water.</title>
        <authorList>
            <person name="Kadnikov V.V."/>
            <person name="Mardanov A.V."/>
            <person name="Beletsky A.V."/>
            <person name="Karnachuk O.V."/>
            <person name="Ravin N.V."/>
        </authorList>
    </citation>
    <scope>NUCLEOTIDE SEQUENCE [LARGE SCALE GENOMIC DNA]</scope>
    <source>
        <strain evidence="1">Ch88</strain>
    </source>
</reference>
<accession>A0A3S3VC73</accession>
<dbReference type="Proteomes" id="UP000288215">
    <property type="component" value="Unassembled WGS sequence"/>
</dbReference>
<evidence type="ECO:0000313" key="2">
    <source>
        <dbReference type="Proteomes" id="UP000288215"/>
    </source>
</evidence>
<comment type="caution">
    <text evidence="1">The sequence shown here is derived from an EMBL/GenBank/DDBJ whole genome shotgun (WGS) entry which is preliminary data.</text>
</comment>
<protein>
    <submittedName>
        <fullName evidence="1">Uncharacterized protein</fullName>
    </submittedName>
</protein>
<name>A0A3S3VC73_METS7</name>
<dbReference type="EMBL" id="RXGA01000003">
    <property type="protein sequence ID" value="RWX73329.1"/>
    <property type="molecule type" value="Genomic_DNA"/>
</dbReference>
<organism evidence="1 2">
    <name type="scientific">Methanosuratincola subterraneus</name>
    <dbReference type="NCBI Taxonomy" id="2593994"/>
    <lineage>
        <taxon>Archaea</taxon>
        <taxon>Thermoproteota</taxon>
        <taxon>Methanosuratincolia</taxon>
        <taxon>Candidatus Methanomethylicales</taxon>
        <taxon>Candidatus Methanomethylicaceae</taxon>
        <taxon>Candidatus Methanosuratincola (ex Vanwonterghem et al. 2016)</taxon>
    </lineage>
</organism>
<evidence type="ECO:0000313" key="1">
    <source>
        <dbReference type="EMBL" id="RWX73329.1"/>
    </source>
</evidence>
<gene>
    <name evidence="1" type="ORF">Metus_1303</name>
</gene>
<proteinExistence type="predicted"/>